<feature type="non-terminal residue" evidence="2">
    <location>
        <position position="316"/>
    </location>
</feature>
<dbReference type="InterPro" id="IPR007742">
    <property type="entry name" value="NosD_dom"/>
</dbReference>
<protein>
    <submittedName>
        <fullName evidence="2">Parallel beta-helix repeat-containing protein</fullName>
    </submittedName>
</protein>
<accession>A0A0G1IJ31</accession>
<dbReference type="EMBL" id="LCIR01000020">
    <property type="protein sequence ID" value="KKT59165.1"/>
    <property type="molecule type" value="Genomic_DNA"/>
</dbReference>
<dbReference type="AlphaFoldDB" id="A0A0G1IJ31"/>
<dbReference type="InterPro" id="IPR011050">
    <property type="entry name" value="Pectin_lyase_fold/virulence"/>
</dbReference>
<organism evidence="2 3">
    <name type="scientific">Candidatus Giovannonibacteria bacterium GW2011_GWA1_44_25</name>
    <dbReference type="NCBI Taxonomy" id="1618645"/>
    <lineage>
        <taxon>Bacteria</taxon>
        <taxon>Candidatus Giovannoniibacteriota</taxon>
    </lineage>
</organism>
<evidence type="ECO:0000313" key="2">
    <source>
        <dbReference type="EMBL" id="KKT59165.1"/>
    </source>
</evidence>
<name>A0A0G1IJ31_9BACT</name>
<proteinExistence type="predicted"/>
<dbReference type="SMART" id="SM00710">
    <property type="entry name" value="PbH1"/>
    <property type="match status" value="5"/>
</dbReference>
<dbReference type="InterPro" id="IPR012334">
    <property type="entry name" value="Pectin_lyas_fold"/>
</dbReference>
<dbReference type="Proteomes" id="UP000034087">
    <property type="component" value="Unassembled WGS sequence"/>
</dbReference>
<sequence>MYNGDIGVDFDSADNMIATDIIAHHNLGSCGVYLGAITPPAVGNTFTRITTYSNTNQGFCLGGSDNTIIQDSMIYNNGNIGMWVGAYAQNDVDGLTFRRNRVYGNKYGVMVQGATTENVALTYNLIYSNTEEGIYFKLASPSDIAYNNVLYANGKGLRVDDASTIANVRNNIFLDNATEIYVDADVNLALTVNYNDYYHTAGGTPFFWKGTSYNFVDWKTNSSQDANSINSDPLFTNAAGNDFTLQSSSPAINAGVDLGATYDDAIMPGSSWPSSVTTADQDLRGSGWEIGAYVYPVPQAPTIGTPSALSPSSIRW</sequence>
<evidence type="ECO:0000259" key="1">
    <source>
        <dbReference type="Pfam" id="PF05048"/>
    </source>
</evidence>
<feature type="domain" description="Periplasmic copper-binding protein NosD beta helix" evidence="1">
    <location>
        <begin position="43"/>
        <end position="187"/>
    </location>
</feature>
<dbReference type="Gene3D" id="2.160.20.10">
    <property type="entry name" value="Single-stranded right-handed beta-helix, Pectin lyase-like"/>
    <property type="match status" value="1"/>
</dbReference>
<dbReference type="InterPro" id="IPR006626">
    <property type="entry name" value="PbH1"/>
</dbReference>
<dbReference type="SUPFAM" id="SSF51126">
    <property type="entry name" value="Pectin lyase-like"/>
    <property type="match status" value="1"/>
</dbReference>
<reference evidence="2 3" key="1">
    <citation type="journal article" date="2015" name="Nature">
        <title>rRNA introns, odd ribosomes, and small enigmatic genomes across a large radiation of phyla.</title>
        <authorList>
            <person name="Brown C.T."/>
            <person name="Hug L.A."/>
            <person name="Thomas B.C."/>
            <person name="Sharon I."/>
            <person name="Castelle C.J."/>
            <person name="Singh A."/>
            <person name="Wilkins M.J."/>
            <person name="Williams K.H."/>
            <person name="Banfield J.F."/>
        </authorList>
    </citation>
    <scope>NUCLEOTIDE SEQUENCE [LARGE SCALE GENOMIC DNA]</scope>
</reference>
<gene>
    <name evidence="2" type="ORF">UW53_C0020G0010</name>
</gene>
<dbReference type="Pfam" id="PF05048">
    <property type="entry name" value="NosD"/>
    <property type="match status" value="1"/>
</dbReference>
<evidence type="ECO:0000313" key="3">
    <source>
        <dbReference type="Proteomes" id="UP000034087"/>
    </source>
</evidence>
<comment type="caution">
    <text evidence="2">The sequence shown here is derived from an EMBL/GenBank/DDBJ whole genome shotgun (WGS) entry which is preliminary data.</text>
</comment>